<evidence type="ECO:0000313" key="1">
    <source>
        <dbReference type="EMBL" id="ORY10019.1"/>
    </source>
</evidence>
<dbReference type="Proteomes" id="UP000193920">
    <property type="component" value="Unassembled WGS sequence"/>
</dbReference>
<sequence length="635" mass="74304">MKIFKILIIICYFLLFFNNGIYSYSSSKLKRETTQNEFKFNVLVFTEKNFDVYLIYEGKKYLMELDFYPLYSYKMPKSTFSGYDEIKYHFGVYEKESSTIVIDEEEFERIHYFNTSDFIYEKFNYTEPSELFDDRFVSTIVLQLDQTNSDLLDKYHSKPSKGLDDLKARMIYISPYAVKVFPEVSLNLSGDRSITNRKLSYKITDIEDHNGEGLYKRKALKLRANQADSSYIREKIVYSLADAMGIPSQGCTFTRLIINEKSIGFFTLVDHISNYNFMKEVLNNGNGYNKKDDALLFKVDNIMTSVGNMVYYGEDVDADSLEYKAYELKKSSYCKKNNIPIEEYNEKAKRSQLIPLFKKINDLTKLNLDTFENEVFHVESLLRSLVLDYLCQGVDNYLYWGNNYYLYKAANKEKNDYRWYFVSTDFHFTFGSDGFSSQIKDNFYNQSTYNSEIDPVRQPLTKLLEVDYNKYSKRIETIICDTVKSAFNVPTLYAYIDSLIQMIYSDIEWDLLLSRVNFNGKIGKIYNIEFFVFSVTDEKNLLVVPMPLKTFVRYRVRYTSEDYSIDAPKQNETVPVGPLGYTKPKYASIYDYDEINTSIANCASSFKKISIKSVLAHFSSIFLTLISIICMNTII</sequence>
<comment type="caution">
    <text evidence="1">The sequence shown here is derived from an EMBL/GenBank/DDBJ whole genome shotgun (WGS) entry which is preliminary data.</text>
</comment>
<keyword evidence="2" id="KW-1185">Reference proteome</keyword>
<organism evidence="1 2">
    <name type="scientific">Neocallimastix californiae</name>
    <dbReference type="NCBI Taxonomy" id="1754190"/>
    <lineage>
        <taxon>Eukaryota</taxon>
        <taxon>Fungi</taxon>
        <taxon>Fungi incertae sedis</taxon>
        <taxon>Chytridiomycota</taxon>
        <taxon>Chytridiomycota incertae sedis</taxon>
        <taxon>Neocallimastigomycetes</taxon>
        <taxon>Neocallimastigales</taxon>
        <taxon>Neocallimastigaceae</taxon>
        <taxon>Neocallimastix</taxon>
    </lineage>
</organism>
<dbReference type="PANTHER" id="PTHR40050:SF1">
    <property type="entry name" value="INNER SPORE COAT PROTEIN H"/>
    <property type="match status" value="1"/>
</dbReference>
<dbReference type="InterPro" id="IPR014867">
    <property type="entry name" value="Spore_coat_CotH_CotH2/3/7"/>
</dbReference>
<dbReference type="PANTHER" id="PTHR40050">
    <property type="entry name" value="INNER SPORE COAT PROTEIN H"/>
    <property type="match status" value="1"/>
</dbReference>
<dbReference type="Pfam" id="PF08757">
    <property type="entry name" value="CotH"/>
    <property type="match status" value="1"/>
</dbReference>
<evidence type="ECO:0008006" key="3">
    <source>
        <dbReference type="Google" id="ProtNLM"/>
    </source>
</evidence>
<dbReference type="OrthoDB" id="10267127at2759"/>
<proteinExistence type="predicted"/>
<accession>A0A1Y1ZIK4</accession>
<evidence type="ECO:0000313" key="2">
    <source>
        <dbReference type="Proteomes" id="UP000193920"/>
    </source>
</evidence>
<protein>
    <recommendedName>
        <fullName evidence="3">Coth-domain-containing protein</fullName>
    </recommendedName>
</protein>
<name>A0A1Y1ZIK4_9FUNG</name>
<reference evidence="1 2" key="1">
    <citation type="submission" date="2016-08" db="EMBL/GenBank/DDBJ databases">
        <title>A Parts List for Fungal Cellulosomes Revealed by Comparative Genomics.</title>
        <authorList>
            <consortium name="DOE Joint Genome Institute"/>
            <person name="Haitjema C.H."/>
            <person name="Gilmore S.P."/>
            <person name="Henske J.K."/>
            <person name="Solomon K.V."/>
            <person name="De Groot R."/>
            <person name="Kuo A."/>
            <person name="Mondo S.J."/>
            <person name="Salamov A.A."/>
            <person name="Labutti K."/>
            <person name="Zhao Z."/>
            <person name="Chiniquy J."/>
            <person name="Barry K."/>
            <person name="Brewer H.M."/>
            <person name="Purvine S.O."/>
            <person name="Wright A.T."/>
            <person name="Boxma B."/>
            <person name="Van Alen T."/>
            <person name="Hackstein J.H."/>
            <person name="Baker S.E."/>
            <person name="Grigoriev I.V."/>
            <person name="O'Malley M.A."/>
        </authorList>
    </citation>
    <scope>NUCLEOTIDE SEQUENCE [LARGE SCALE GENOMIC DNA]</scope>
    <source>
        <strain evidence="1 2">G1</strain>
    </source>
</reference>
<gene>
    <name evidence="1" type="ORF">LY90DRAFT_518784</name>
</gene>
<dbReference type="EMBL" id="MCOG01000400">
    <property type="protein sequence ID" value="ORY10019.1"/>
    <property type="molecule type" value="Genomic_DNA"/>
</dbReference>
<dbReference type="AlphaFoldDB" id="A0A1Y1ZIK4"/>